<dbReference type="STRING" id="1173061.A0A0J9X6Y2"/>
<dbReference type="InterPro" id="IPR012469">
    <property type="entry name" value="DUF1688"/>
</dbReference>
<name>A0A0J9X6Y2_GEOCN</name>
<evidence type="ECO:0008006" key="3">
    <source>
        <dbReference type="Google" id="ProtNLM"/>
    </source>
</evidence>
<evidence type="ECO:0000313" key="2">
    <source>
        <dbReference type="Proteomes" id="UP000242525"/>
    </source>
</evidence>
<proteinExistence type="predicted"/>
<keyword evidence="2" id="KW-1185">Reference proteome</keyword>
<organism evidence="1 2">
    <name type="scientific">Geotrichum candidum</name>
    <name type="common">Oospora lactis</name>
    <name type="synonym">Dipodascus geotrichum</name>
    <dbReference type="NCBI Taxonomy" id="1173061"/>
    <lineage>
        <taxon>Eukaryota</taxon>
        <taxon>Fungi</taxon>
        <taxon>Dikarya</taxon>
        <taxon>Ascomycota</taxon>
        <taxon>Saccharomycotina</taxon>
        <taxon>Dipodascomycetes</taxon>
        <taxon>Dipodascales</taxon>
        <taxon>Dipodascaceae</taxon>
        <taxon>Geotrichum</taxon>
    </lineage>
</organism>
<dbReference type="PANTHER" id="PTHR31687">
    <property type="match status" value="1"/>
</dbReference>
<reference evidence="1" key="1">
    <citation type="submission" date="2014-03" db="EMBL/GenBank/DDBJ databases">
        <authorList>
            <person name="Casaregola S."/>
        </authorList>
    </citation>
    <scope>NUCLEOTIDE SEQUENCE [LARGE SCALE GENOMIC DNA]</scope>
    <source>
        <strain evidence="1">CLIB 918</strain>
    </source>
</reference>
<accession>A0A0J9X6Y2</accession>
<dbReference type="OrthoDB" id="2153176at2759"/>
<gene>
    <name evidence="1" type="ORF">BN980_GECA04s01341g</name>
</gene>
<dbReference type="EMBL" id="CCBN010000004">
    <property type="protein sequence ID" value="CDO52902.1"/>
    <property type="molecule type" value="Genomic_DNA"/>
</dbReference>
<dbReference type="Pfam" id="PF07958">
    <property type="entry name" value="DUF1688"/>
    <property type="match status" value="1"/>
</dbReference>
<dbReference type="Proteomes" id="UP000242525">
    <property type="component" value="Unassembled WGS sequence"/>
</dbReference>
<protein>
    <recommendedName>
        <fullName evidence="3">Uracil catabolism protein 4</fullName>
    </recommendedName>
</protein>
<dbReference type="AlphaFoldDB" id="A0A0J9X6Y2"/>
<dbReference type="PANTHER" id="PTHR31687:SF3">
    <property type="entry name" value="PROTEIN URG3"/>
    <property type="match status" value="1"/>
</dbReference>
<sequence>MSKAQYLLSIPSVRERCSLVFAKALTNELTNFDTDLSKIPSLVDYLSQIIARDYGTDYASIPPHGRWQHFNVGGVARVEALVAAWEADQVSLTEITKRLLDLFVVSVLLDAGAGNKWTYHEVGASADNVYNRSEGLAVASLDLFKQGAFSAAGDVQPHQVNAAALAALTSDFLGKGLQVSHENPLEGLEGRAGLLKNLGKALSNAEYFGSDGRPGNIFDYLLAHPTTDGKTVQLTTLWDALMSGLGPIWPAGRTKLDGVSLGDAWPCSSMPQDQGEWAKIVPFHKLTQWLCYSLLVPMKKYLGLTFAGEELQTGLPEYRNGGLLVDFGVITLKSEPLKQGQEFGKSDIPLFTPDSDVIIEWRAVTVGFLDYLLDKVNTKLGLVGDNKAEALSLAQLLEAGTWKAGREIAAEKRPDTKGPPIAIASDGTVF</sequence>
<evidence type="ECO:0000313" key="1">
    <source>
        <dbReference type="EMBL" id="CDO52902.1"/>
    </source>
</evidence>
<comment type="caution">
    <text evidence="1">The sequence shown here is derived from an EMBL/GenBank/DDBJ whole genome shotgun (WGS) entry which is preliminary data.</text>
</comment>